<reference evidence="4" key="1">
    <citation type="journal article" date="2017" name="Nature">
        <title>The genome of Chenopodium quinoa.</title>
        <authorList>
            <person name="Jarvis D.E."/>
            <person name="Ho Y.S."/>
            <person name="Lightfoot D.J."/>
            <person name="Schmoeckel S.M."/>
            <person name="Li B."/>
            <person name="Borm T.J.A."/>
            <person name="Ohyanagi H."/>
            <person name="Mineta K."/>
            <person name="Michell C.T."/>
            <person name="Saber N."/>
            <person name="Kharbatia N.M."/>
            <person name="Rupper R.R."/>
            <person name="Sharp A.R."/>
            <person name="Dally N."/>
            <person name="Boughton B.A."/>
            <person name="Woo Y.H."/>
            <person name="Gao G."/>
            <person name="Schijlen E.G.W.M."/>
            <person name="Guo X."/>
            <person name="Momin A.A."/>
            <person name="Negrao S."/>
            <person name="Al-Babili S."/>
            <person name="Gehring C."/>
            <person name="Roessner U."/>
            <person name="Jung C."/>
            <person name="Murphy K."/>
            <person name="Arold S.T."/>
            <person name="Gojobori T."/>
            <person name="van der Linden C.G."/>
            <person name="van Loo E.N."/>
            <person name="Jellen E.N."/>
            <person name="Maughan P.J."/>
            <person name="Tester M."/>
        </authorList>
    </citation>
    <scope>NUCLEOTIDE SEQUENCE [LARGE SCALE GENOMIC DNA]</scope>
    <source>
        <strain evidence="4">cv. PI 614886</strain>
    </source>
</reference>
<dbReference type="NCBIfam" id="TIGR00756">
    <property type="entry name" value="PPR"/>
    <property type="match status" value="6"/>
</dbReference>
<feature type="repeat" description="PPR" evidence="2">
    <location>
        <begin position="290"/>
        <end position="324"/>
    </location>
</feature>
<evidence type="ECO:0000313" key="5">
    <source>
        <dbReference type="Proteomes" id="UP000596660"/>
    </source>
</evidence>
<dbReference type="AlphaFoldDB" id="A0A803L9C9"/>
<feature type="repeat" description="PPR" evidence="2">
    <location>
        <begin position="195"/>
        <end position="229"/>
    </location>
</feature>
<feature type="transmembrane region" description="Helical" evidence="3">
    <location>
        <begin position="133"/>
        <end position="153"/>
    </location>
</feature>
<feature type="transmembrane region" description="Helical" evidence="3">
    <location>
        <begin position="96"/>
        <end position="121"/>
    </location>
</feature>
<keyword evidence="3" id="KW-0472">Membrane</keyword>
<evidence type="ECO:0000256" key="1">
    <source>
        <dbReference type="ARBA" id="ARBA00022737"/>
    </source>
</evidence>
<dbReference type="GO" id="GO:0099402">
    <property type="term" value="P:plant organ development"/>
    <property type="evidence" value="ECO:0007669"/>
    <property type="project" value="UniProtKB-ARBA"/>
</dbReference>
<sequence>MEENPSISMARAAKIIRKSIYTFLQHYQFFTSVAAFIALPFSISVLISLAVVPRSFALLPTVYGRLHSVFLAAGIERRGGFLSILKACVLIRGKTSTALALAVPTNLGLAAVEALFHFRIIATPQHPINNTSLWLVAFEGVLIAYIYSILVVLDVIMSCMFYQCCQNDQGYVQQVVQGGDIDSARKLFDEMPQRNVVTWNCMISGFGRNHMINEARRMFDAMPAKNVVSWTAMLSGYTGRAKLEEARILFDQIPDKLKTHVCWDVVLNGYIKNGRIVEARELIDQCYNRNVGICNRMLSGYVQMGCVEEAYELFLSMPERDLASWTSMLTCYAKAGLMNEAKALFDDIPFEKDAQAWTAMIRGYMQNGMVDEGLKLFQAMPNKDIVAWNCMISGFVENGRLKEALDLYGRMPKKNIISSNSILYGFVLEGDMINAQNFFENIMTQRDTASWNTVISGIQTEEALYLFSEMKRREFRPDQTTYITIVSVCGSLALHGWGKALHLQTIKTSYVHDVLVSSSLISMYSKCGLINDAATLFRSIDYRDTVTWNTMIVAQAYHGSVGQALELHSSMIQSGCKPNHVTFLALLTACAHQGLVKEGQIYFKSMESEWHITPRPDHYACMVDLFGRSGMLYEAYELVEQMPLDSPSYAWETLLNYCKLHGNFELGEIVSLKILKTSPPNAEMNVLLSNIYAAKGLWDESENIRTAMKQQDLKKEVGCSWVELGGSTCKFVYNDRSHPKTEEIYRVIENLSVIIKRISTMI</sequence>
<dbReference type="Gene3D" id="1.25.40.10">
    <property type="entry name" value="Tetratricopeptide repeat domain"/>
    <property type="match status" value="4"/>
</dbReference>
<accession>A0A803L9C9</accession>
<keyword evidence="1" id="KW-0677">Repeat</keyword>
<dbReference type="EnsemblPlants" id="AUR62008468-RA">
    <property type="protein sequence ID" value="AUR62008468-RA:cds"/>
    <property type="gene ID" value="AUR62008468"/>
</dbReference>
<dbReference type="PANTHER" id="PTHR47926">
    <property type="entry name" value="PENTATRICOPEPTIDE REPEAT-CONTAINING PROTEIN"/>
    <property type="match status" value="1"/>
</dbReference>
<dbReference type="SUPFAM" id="SSF48452">
    <property type="entry name" value="TPR-like"/>
    <property type="match status" value="1"/>
</dbReference>
<dbReference type="OMA" id="HQAYDFT"/>
<dbReference type="InterPro" id="IPR046848">
    <property type="entry name" value="E_motif"/>
</dbReference>
<keyword evidence="3" id="KW-1133">Transmembrane helix</keyword>
<reference evidence="4" key="2">
    <citation type="submission" date="2021-03" db="UniProtKB">
        <authorList>
            <consortium name="EnsemblPlants"/>
        </authorList>
    </citation>
    <scope>IDENTIFICATION</scope>
</reference>
<dbReference type="Gramene" id="AUR62008468-RA">
    <property type="protein sequence ID" value="AUR62008468-RA:cds"/>
    <property type="gene ID" value="AUR62008468"/>
</dbReference>
<dbReference type="Pfam" id="PF12854">
    <property type="entry name" value="PPR_1"/>
    <property type="match status" value="1"/>
</dbReference>
<dbReference type="GO" id="GO:0003723">
    <property type="term" value="F:RNA binding"/>
    <property type="evidence" value="ECO:0007669"/>
    <property type="project" value="InterPro"/>
</dbReference>
<feature type="repeat" description="PPR" evidence="2">
    <location>
        <begin position="384"/>
        <end position="418"/>
    </location>
</feature>
<dbReference type="InterPro" id="IPR011990">
    <property type="entry name" value="TPR-like_helical_dom_sf"/>
</dbReference>
<dbReference type="PANTHER" id="PTHR47926:SF452">
    <property type="entry name" value="PENTATRICOPEPTIDE REPEAT-CONTAINING PROTEIN"/>
    <property type="match status" value="1"/>
</dbReference>
<evidence type="ECO:0000256" key="3">
    <source>
        <dbReference type="SAM" id="Phobius"/>
    </source>
</evidence>
<dbReference type="FunFam" id="1.25.40.10:FF:000125">
    <property type="entry name" value="Pentatricopeptide repeat-containing protein"/>
    <property type="match status" value="1"/>
</dbReference>
<feature type="repeat" description="PPR" evidence="2">
    <location>
        <begin position="353"/>
        <end position="383"/>
    </location>
</feature>
<dbReference type="GO" id="GO:0009451">
    <property type="term" value="P:RNA modification"/>
    <property type="evidence" value="ECO:0007669"/>
    <property type="project" value="InterPro"/>
</dbReference>
<organism evidence="4 5">
    <name type="scientific">Chenopodium quinoa</name>
    <name type="common">Quinoa</name>
    <dbReference type="NCBI Taxonomy" id="63459"/>
    <lineage>
        <taxon>Eukaryota</taxon>
        <taxon>Viridiplantae</taxon>
        <taxon>Streptophyta</taxon>
        <taxon>Embryophyta</taxon>
        <taxon>Tracheophyta</taxon>
        <taxon>Spermatophyta</taxon>
        <taxon>Magnoliopsida</taxon>
        <taxon>eudicotyledons</taxon>
        <taxon>Gunneridae</taxon>
        <taxon>Pentapetalae</taxon>
        <taxon>Caryophyllales</taxon>
        <taxon>Chenopodiaceae</taxon>
        <taxon>Chenopodioideae</taxon>
        <taxon>Atripliceae</taxon>
        <taxon>Chenopodium</taxon>
    </lineage>
</organism>
<dbReference type="InterPro" id="IPR002885">
    <property type="entry name" value="PPR_rpt"/>
</dbReference>
<evidence type="ECO:0000256" key="2">
    <source>
        <dbReference type="PROSITE-ProRule" id="PRU00708"/>
    </source>
</evidence>
<evidence type="ECO:0008006" key="6">
    <source>
        <dbReference type="Google" id="ProtNLM"/>
    </source>
</evidence>
<dbReference type="Pfam" id="PF01535">
    <property type="entry name" value="PPR"/>
    <property type="match status" value="6"/>
</dbReference>
<dbReference type="Proteomes" id="UP000596660">
    <property type="component" value="Unplaced"/>
</dbReference>
<feature type="transmembrane region" description="Helical" evidence="3">
    <location>
        <begin position="27"/>
        <end position="51"/>
    </location>
</feature>
<keyword evidence="3" id="KW-0812">Transmembrane</keyword>
<dbReference type="Pfam" id="PF20431">
    <property type="entry name" value="E_motif"/>
    <property type="match status" value="1"/>
</dbReference>
<evidence type="ECO:0000313" key="4">
    <source>
        <dbReference type="EnsemblPlants" id="AUR62008468-RA:cds"/>
    </source>
</evidence>
<proteinExistence type="predicted"/>
<dbReference type="Pfam" id="PF13041">
    <property type="entry name" value="PPR_2"/>
    <property type="match status" value="2"/>
</dbReference>
<feature type="repeat" description="PPR" evidence="2">
    <location>
        <begin position="544"/>
        <end position="578"/>
    </location>
</feature>
<dbReference type="InterPro" id="IPR046960">
    <property type="entry name" value="PPR_At4g14850-like_plant"/>
</dbReference>
<keyword evidence="5" id="KW-1185">Reference proteome</keyword>
<name>A0A803L9C9_CHEQI</name>
<dbReference type="FunFam" id="1.25.40.10:FF:000158">
    <property type="entry name" value="pentatricopeptide repeat-containing protein At2g33680"/>
    <property type="match status" value="1"/>
</dbReference>
<protein>
    <recommendedName>
        <fullName evidence="6">Chlororespiratory reduction 4</fullName>
    </recommendedName>
</protein>
<dbReference type="PROSITE" id="PS51375">
    <property type="entry name" value="PPR"/>
    <property type="match status" value="5"/>
</dbReference>